<comment type="caution">
    <text evidence="5">The sequence shown here is derived from an EMBL/GenBank/DDBJ whole genome shotgun (WGS) entry which is preliminary data.</text>
</comment>
<sequence>MTTDLMDCDQALAVERSAGGMPLIRVPAFENMRAAQSWLRDRAPTIRRSLHRHGFLMIKHLPIGSAADVGLARDALIKDIAVNRERTAQRTHFGDQVYSANDLPPAHRIGFHNENSYALEFPGVLLFACLEAPTAGGCTVVADTRKVLAQLPPEVSNKYRAHGWLLTRHYHAHIGQTLESAFESTDRANIARFCNDNEIGHEWLPNGTLRTTQRRAAVVKHPTTGDEALFGHMSFWSRWSLDANVRSILASSFGHDQLPFDTCYGDGQPIPQVEMDILNDTYERNACREPWQPGDVMLIDNLLAAHGRDTFKGARRVVVAMGELLHVDACGPTVPAARG</sequence>
<name>A0A3R9CBB6_9BURK</name>
<evidence type="ECO:0000256" key="3">
    <source>
        <dbReference type="ARBA" id="ARBA00023194"/>
    </source>
</evidence>
<reference evidence="6" key="1">
    <citation type="submission" date="2018-11" db="EMBL/GenBank/DDBJ databases">
        <title>FDA dAtabase for Regulatory Grade micrObial Sequences (FDA-ARGOS): Supporting development and validation of Infectious Disease Dx tests.</title>
        <authorList>
            <person name="Goldberg B."/>
            <person name="Campos J."/>
            <person name="Tallon L."/>
            <person name="Sadzewicz L."/>
            <person name="Zhao X."/>
            <person name="Vavikolanu K."/>
            <person name="Mehta A."/>
            <person name="Aluvathingal J."/>
            <person name="Nadendla S."/>
            <person name="Geyer C."/>
            <person name="Nandy P."/>
            <person name="Yan Y."/>
            <person name="Sichtig H."/>
        </authorList>
    </citation>
    <scope>NUCLEOTIDE SEQUENCE [LARGE SCALE GENOMIC DNA]</scope>
    <source>
        <strain evidence="6">FDAARGOS_544</strain>
    </source>
</reference>
<dbReference type="InterPro" id="IPR042098">
    <property type="entry name" value="TauD-like_sf"/>
</dbReference>
<proteinExistence type="predicted"/>
<dbReference type="GO" id="GO:0017000">
    <property type="term" value="P:antibiotic biosynthetic process"/>
    <property type="evidence" value="ECO:0007669"/>
    <property type="project" value="UniProtKB-KW"/>
</dbReference>
<dbReference type="AlphaFoldDB" id="A0A3R9CBB6"/>
<evidence type="ECO:0000256" key="1">
    <source>
        <dbReference type="ARBA" id="ARBA00001954"/>
    </source>
</evidence>
<protein>
    <submittedName>
        <fullName evidence="5">TauD/TfdA family dioxygenase</fullName>
    </submittedName>
</protein>
<dbReference type="GO" id="GO:0016706">
    <property type="term" value="F:2-oxoglutarate-dependent dioxygenase activity"/>
    <property type="evidence" value="ECO:0007669"/>
    <property type="project" value="UniProtKB-ARBA"/>
</dbReference>
<dbReference type="PANTHER" id="PTHR10696:SF56">
    <property type="entry name" value="TAUD_TFDA-LIKE DOMAIN-CONTAINING PROTEIN"/>
    <property type="match status" value="1"/>
</dbReference>
<organism evidence="5 6">
    <name type="scientific">Burkholderia cenocepacia</name>
    <dbReference type="NCBI Taxonomy" id="95486"/>
    <lineage>
        <taxon>Bacteria</taxon>
        <taxon>Pseudomonadati</taxon>
        <taxon>Pseudomonadota</taxon>
        <taxon>Betaproteobacteria</taxon>
        <taxon>Burkholderiales</taxon>
        <taxon>Burkholderiaceae</taxon>
        <taxon>Burkholderia</taxon>
        <taxon>Burkholderia cepacia complex</taxon>
    </lineage>
</organism>
<dbReference type="InterPro" id="IPR050411">
    <property type="entry name" value="AlphaKG_dependent_hydroxylases"/>
</dbReference>
<dbReference type="EMBL" id="RKIO01000003">
    <property type="protein sequence ID" value="RSC10352.1"/>
    <property type="molecule type" value="Genomic_DNA"/>
</dbReference>
<dbReference type="RefSeq" id="WP_054928461.1">
    <property type="nucleotide sequence ID" value="NZ_RKIO01000003.1"/>
</dbReference>
<accession>A0A3R9CBB6</accession>
<dbReference type="SUPFAM" id="SSF51197">
    <property type="entry name" value="Clavaminate synthase-like"/>
    <property type="match status" value="1"/>
</dbReference>
<dbReference type="Gene3D" id="3.60.130.10">
    <property type="entry name" value="Clavaminate synthase-like"/>
    <property type="match status" value="1"/>
</dbReference>
<evidence type="ECO:0000259" key="4">
    <source>
        <dbReference type="Pfam" id="PF02668"/>
    </source>
</evidence>
<evidence type="ECO:0000256" key="2">
    <source>
        <dbReference type="ARBA" id="ARBA00023002"/>
    </source>
</evidence>
<evidence type="ECO:0000313" key="5">
    <source>
        <dbReference type="EMBL" id="RSC10352.1"/>
    </source>
</evidence>
<dbReference type="Pfam" id="PF02668">
    <property type="entry name" value="TauD"/>
    <property type="match status" value="1"/>
</dbReference>
<dbReference type="Proteomes" id="UP000272140">
    <property type="component" value="Unassembled WGS sequence"/>
</dbReference>
<dbReference type="PANTHER" id="PTHR10696">
    <property type="entry name" value="GAMMA-BUTYROBETAINE HYDROXYLASE-RELATED"/>
    <property type="match status" value="1"/>
</dbReference>
<evidence type="ECO:0000313" key="6">
    <source>
        <dbReference type="Proteomes" id="UP000272140"/>
    </source>
</evidence>
<gene>
    <name evidence="5" type="ORF">EGT41_18025</name>
</gene>
<comment type="cofactor">
    <cofactor evidence="1">
        <name>Fe(2+)</name>
        <dbReference type="ChEBI" id="CHEBI:29033"/>
    </cofactor>
</comment>
<keyword evidence="2" id="KW-0560">Oxidoreductase</keyword>
<feature type="domain" description="TauD/TfdA-like" evidence="4">
    <location>
        <begin position="37"/>
        <end position="318"/>
    </location>
</feature>
<keyword evidence="3" id="KW-0045">Antibiotic biosynthesis</keyword>
<keyword evidence="5" id="KW-0223">Dioxygenase</keyword>
<dbReference type="InterPro" id="IPR003819">
    <property type="entry name" value="TauD/TfdA-like"/>
</dbReference>